<dbReference type="PANTHER" id="PTHR19303">
    <property type="entry name" value="TRANSPOSON"/>
    <property type="match status" value="1"/>
</dbReference>
<organism evidence="2">
    <name type="scientific">Ixodes ricinus</name>
    <name type="common">Common tick</name>
    <name type="synonym">Acarus ricinus</name>
    <dbReference type="NCBI Taxonomy" id="34613"/>
    <lineage>
        <taxon>Eukaryota</taxon>
        <taxon>Metazoa</taxon>
        <taxon>Ecdysozoa</taxon>
        <taxon>Arthropoda</taxon>
        <taxon>Chelicerata</taxon>
        <taxon>Arachnida</taxon>
        <taxon>Acari</taxon>
        <taxon>Parasitiformes</taxon>
        <taxon>Ixodida</taxon>
        <taxon>Ixodoidea</taxon>
        <taxon>Ixodidae</taxon>
        <taxon>Ixodinae</taxon>
        <taxon>Ixodes</taxon>
    </lineage>
</organism>
<dbReference type="GO" id="GO:0003677">
    <property type="term" value="F:DNA binding"/>
    <property type="evidence" value="ECO:0007669"/>
    <property type="project" value="TreeGrafter"/>
</dbReference>
<evidence type="ECO:0000259" key="1">
    <source>
        <dbReference type="Pfam" id="PF03184"/>
    </source>
</evidence>
<dbReference type="Pfam" id="PF03184">
    <property type="entry name" value="DDE_1"/>
    <property type="match status" value="1"/>
</dbReference>
<dbReference type="GO" id="GO:0005634">
    <property type="term" value="C:nucleus"/>
    <property type="evidence" value="ECO:0007669"/>
    <property type="project" value="TreeGrafter"/>
</dbReference>
<protein>
    <submittedName>
        <fullName evidence="2">Putative tick transposon</fullName>
    </submittedName>
</protein>
<name>A0A6B0UB41_IXORI</name>
<proteinExistence type="predicted"/>
<reference evidence="2" key="1">
    <citation type="submission" date="2019-12" db="EMBL/GenBank/DDBJ databases">
        <title>An insight into the sialome of adult female Ixodes ricinus ticks feeding for 6 days.</title>
        <authorList>
            <person name="Perner J."/>
            <person name="Ribeiro J.M.C."/>
        </authorList>
    </citation>
    <scope>NUCLEOTIDE SEQUENCE</scope>
    <source>
        <strain evidence="2">Semi-engorged</strain>
        <tissue evidence="2">Salivary glands</tissue>
    </source>
</reference>
<dbReference type="InterPro" id="IPR004875">
    <property type="entry name" value="DDE_SF_endonuclease_dom"/>
</dbReference>
<dbReference type="AlphaFoldDB" id="A0A6B0UB41"/>
<accession>A0A6B0UB41</accession>
<dbReference type="InterPro" id="IPR050863">
    <property type="entry name" value="CenT-Element_Derived"/>
</dbReference>
<dbReference type="PANTHER" id="PTHR19303:SF73">
    <property type="entry name" value="PROTEIN PDC2"/>
    <property type="match status" value="1"/>
</dbReference>
<sequence>MRASGGHGWGARCFPIALSLWGRPCSGRKVSKERVTVLFCVNMDGSDKRRFFIIRKYKRPRCFKKRECLPVVYTANGKAWMTQEFI</sequence>
<feature type="domain" description="DDE-1" evidence="1">
    <location>
        <begin position="32"/>
        <end position="84"/>
    </location>
</feature>
<dbReference type="EMBL" id="GIFC01003303">
    <property type="protein sequence ID" value="MXU85386.1"/>
    <property type="molecule type" value="Transcribed_RNA"/>
</dbReference>
<evidence type="ECO:0000313" key="2">
    <source>
        <dbReference type="EMBL" id="MXU85386.1"/>
    </source>
</evidence>